<feature type="compositionally biased region" description="Low complexity" evidence="2">
    <location>
        <begin position="445"/>
        <end position="785"/>
    </location>
</feature>
<evidence type="ECO:0000256" key="3">
    <source>
        <dbReference type="SAM" id="SignalP"/>
    </source>
</evidence>
<dbReference type="CDD" id="cd09631">
    <property type="entry name" value="DOMON_DOH"/>
    <property type="match status" value="1"/>
</dbReference>
<organism evidence="5 6">
    <name type="scientific">Plectus sambesii</name>
    <dbReference type="NCBI Taxonomy" id="2011161"/>
    <lineage>
        <taxon>Eukaryota</taxon>
        <taxon>Metazoa</taxon>
        <taxon>Ecdysozoa</taxon>
        <taxon>Nematoda</taxon>
        <taxon>Chromadorea</taxon>
        <taxon>Plectida</taxon>
        <taxon>Plectina</taxon>
        <taxon>Plectoidea</taxon>
        <taxon>Plectidae</taxon>
        <taxon>Plectus</taxon>
    </lineage>
</organism>
<evidence type="ECO:0000259" key="4">
    <source>
        <dbReference type="PROSITE" id="PS50836"/>
    </source>
</evidence>
<keyword evidence="3" id="KW-0732">Signal</keyword>
<evidence type="ECO:0000313" key="5">
    <source>
        <dbReference type="Proteomes" id="UP000887566"/>
    </source>
</evidence>
<dbReference type="InterPro" id="IPR005018">
    <property type="entry name" value="DOMON_domain"/>
</dbReference>
<keyword evidence="1" id="KW-0646">Protease inhibitor</keyword>
<dbReference type="GO" id="GO:0004867">
    <property type="term" value="F:serine-type endopeptidase inhibitor activity"/>
    <property type="evidence" value="ECO:0007669"/>
    <property type="project" value="UniProtKB-KW"/>
</dbReference>
<evidence type="ECO:0000256" key="2">
    <source>
        <dbReference type="SAM" id="MobiDB-lite"/>
    </source>
</evidence>
<accession>A0A914XDE7</accession>
<dbReference type="InterPro" id="IPR036084">
    <property type="entry name" value="Ser_inhib-like_sf"/>
</dbReference>
<evidence type="ECO:0000313" key="6">
    <source>
        <dbReference type="WBParaSite" id="PSAMB.scaffold750size42006.g8557.t1"/>
    </source>
</evidence>
<dbReference type="Pfam" id="PF01826">
    <property type="entry name" value="TIL"/>
    <property type="match status" value="1"/>
</dbReference>
<sequence length="926" mass="94103">MLRFVALVAVCVKLAGSQQCIPVTEMACNSGWSDYTTCIAHDKEMMEGIASYKDQVAQMGCEVPPWYWQATVESKMMRNRAGLMQYRESHNLGPMETVLRMPKMSRRKRDVDYEDDTNFVYQQVDTNNQVSAGCGFCARRIRCCKDFHQSWIDQNMESEVCEEYSDACQVPPMEDGTCDYALAMPKLINDHMDQVPGNNTVIGGRLESRLRDKWMSLLGATEPTMSCTKNGNVCHCCCGNYTAEPTEQGAMVCRRRRGPTGCGPNEVYEECSTSCQATCMEPNPSCAGEECKTIHAGCKCKPGMVRSGVKCIAADQCPPITGNDAMRVQFKADANFAEVVTAEGTTQVTQRWTNQVASATKVDPTRINDVTLTPGSVVVEFTVSSGKPNEPTSQEVADNLQQLVQQNSLPLTDKNGNKLQIVQTSFKNLGSVSPPGTSTPVQPATTTLKSGATTTTQGSESTGSDSTGSAGTGASDTPVTTTVAGATTTAPGATTTTQGSEATGSDSTGSAGTGASDTPVTTTVAGATTTAPGATTTTQESESTGSDSTGSAGTGASDTPVTTTVAGATTKAPGATTTTQESESTGSDSTGSAGTGASDMPVTTTVAGATTTAPAATTTTQESEATGSDSTGSAGTGASDTPVTTTVAGATTTAPGATTKAAGATTTTQGSEGLTDGTDSTGSAGTGSSDTPVTTTVAGATTKAAGATTKAAGATTTTQESESTGSDSTGSAGTGSSDTPVTTTAAGAGATTKAAGATTTTQESESTGSDSTGSAGTGSSDTPVTTTVAGAKTTVAGATTTSASDIPSDPDNSTSILVELTAVGLTGDFWTGIGWSPKGKMEGSDATLIIVKNGVVSVEDRSMGDHQLNGLDAHQNAFLMTGSVNSGVVKATVRITCKQNDDSLNICKDQFYPLYAAAPSALNGGE</sequence>
<evidence type="ECO:0000256" key="1">
    <source>
        <dbReference type="ARBA" id="ARBA00022900"/>
    </source>
</evidence>
<feature type="compositionally biased region" description="Polar residues" evidence="2">
    <location>
        <begin position="428"/>
        <end position="444"/>
    </location>
</feature>
<dbReference type="Proteomes" id="UP000887566">
    <property type="component" value="Unplaced"/>
</dbReference>
<reference evidence="6" key="1">
    <citation type="submission" date="2022-11" db="UniProtKB">
        <authorList>
            <consortium name="WormBaseParasite"/>
        </authorList>
    </citation>
    <scope>IDENTIFICATION</scope>
</reference>
<feature type="domain" description="DOMON" evidence="4">
    <location>
        <begin position="800"/>
        <end position="918"/>
    </location>
</feature>
<feature type="signal peptide" evidence="3">
    <location>
        <begin position="1"/>
        <end position="17"/>
    </location>
</feature>
<keyword evidence="5" id="KW-1185">Reference proteome</keyword>
<protein>
    <submittedName>
        <fullName evidence="6">DOMON domain-containing protein</fullName>
    </submittedName>
</protein>
<dbReference type="PROSITE" id="PS50836">
    <property type="entry name" value="DOMON"/>
    <property type="match status" value="1"/>
</dbReference>
<dbReference type="SUPFAM" id="SSF57567">
    <property type="entry name" value="Serine protease inhibitors"/>
    <property type="match status" value="1"/>
</dbReference>
<feature type="region of interest" description="Disordered" evidence="2">
    <location>
        <begin position="428"/>
        <end position="785"/>
    </location>
</feature>
<dbReference type="AlphaFoldDB" id="A0A914XDE7"/>
<dbReference type="Gene3D" id="2.10.25.10">
    <property type="entry name" value="Laminin"/>
    <property type="match status" value="1"/>
</dbReference>
<dbReference type="CDD" id="cd19941">
    <property type="entry name" value="TIL"/>
    <property type="match status" value="1"/>
</dbReference>
<dbReference type="WBParaSite" id="PSAMB.scaffold750size42006.g8557.t1">
    <property type="protein sequence ID" value="PSAMB.scaffold750size42006.g8557.t1"/>
    <property type="gene ID" value="PSAMB.scaffold750size42006.g8557"/>
</dbReference>
<dbReference type="InterPro" id="IPR045266">
    <property type="entry name" value="DOH_DOMON"/>
</dbReference>
<name>A0A914XDE7_9BILA</name>
<proteinExistence type="predicted"/>
<keyword evidence="1" id="KW-0722">Serine protease inhibitor</keyword>
<dbReference type="InterPro" id="IPR002919">
    <property type="entry name" value="TIL_dom"/>
</dbReference>
<dbReference type="Pfam" id="PF03351">
    <property type="entry name" value="DOMON"/>
    <property type="match status" value="1"/>
</dbReference>
<feature type="chain" id="PRO_5036918757" evidence="3">
    <location>
        <begin position="18"/>
        <end position="926"/>
    </location>
</feature>